<evidence type="ECO:0000313" key="7">
    <source>
        <dbReference type="Proteomes" id="UP000187408"/>
    </source>
</evidence>
<protein>
    <recommendedName>
        <fullName evidence="5">5-formyltetrahydrofolate cyclo-ligase</fullName>
        <ecNumber evidence="5">6.3.3.2</ecNumber>
    </recommendedName>
</protein>
<dbReference type="SUPFAM" id="SSF100950">
    <property type="entry name" value="NagB/RpiA/CoA transferase-like"/>
    <property type="match status" value="1"/>
</dbReference>
<organism evidence="6 7">
    <name type="scientific">Desulfurobacterium indicum</name>
    <dbReference type="NCBI Taxonomy" id="1914305"/>
    <lineage>
        <taxon>Bacteria</taxon>
        <taxon>Pseudomonadati</taxon>
        <taxon>Aquificota</taxon>
        <taxon>Aquificia</taxon>
        <taxon>Desulfurobacteriales</taxon>
        <taxon>Desulfurobacteriaceae</taxon>
        <taxon>Desulfurobacterium</taxon>
    </lineage>
</organism>
<dbReference type="GO" id="GO:0009396">
    <property type="term" value="P:folic acid-containing compound biosynthetic process"/>
    <property type="evidence" value="ECO:0007669"/>
    <property type="project" value="TreeGrafter"/>
</dbReference>
<dbReference type="STRING" id="1914305.BLW93_03165"/>
<dbReference type="PANTHER" id="PTHR23407:SF1">
    <property type="entry name" value="5-FORMYLTETRAHYDROFOLATE CYCLO-LIGASE"/>
    <property type="match status" value="1"/>
</dbReference>
<dbReference type="EMBL" id="MOEN01000008">
    <property type="protein sequence ID" value="OMH40804.1"/>
    <property type="molecule type" value="Genomic_DNA"/>
</dbReference>
<dbReference type="PIRSF" id="PIRSF006806">
    <property type="entry name" value="FTHF_cligase"/>
    <property type="match status" value="1"/>
</dbReference>
<feature type="binding site" evidence="4">
    <location>
        <position position="56"/>
    </location>
    <ligand>
        <name>substrate</name>
    </ligand>
</feature>
<sequence>MKEKKAKLRHRIREKRLLLSAKEIEEKSRLICEKILNLQIVKENSSFLLYYPFKNEVSLLPLFDALKKAGKSVSFPKVSGKEIVPVKVNSLNELYPGYMGILEPKETANTEKPSVVFVPGIAFDLKCYRLGYGGGFYDRFLSGGEYTTVGVCFDFQIVKNLPVEPFDVPVNLVVSEKRTIRRKEWNY</sequence>
<dbReference type="Gene3D" id="3.40.50.10420">
    <property type="entry name" value="NagB/RpiA/CoA transferase-like"/>
    <property type="match status" value="1"/>
</dbReference>
<keyword evidence="3 4" id="KW-0067">ATP-binding</keyword>
<evidence type="ECO:0000256" key="1">
    <source>
        <dbReference type="ARBA" id="ARBA00010638"/>
    </source>
</evidence>
<comment type="cofactor">
    <cofactor evidence="5">
        <name>Mg(2+)</name>
        <dbReference type="ChEBI" id="CHEBI:18420"/>
    </cofactor>
</comment>
<dbReference type="PANTHER" id="PTHR23407">
    <property type="entry name" value="ATPASE INHIBITOR/5-FORMYLTETRAHYDROFOLATE CYCLO-LIGASE"/>
    <property type="match status" value="1"/>
</dbReference>
<evidence type="ECO:0000256" key="2">
    <source>
        <dbReference type="ARBA" id="ARBA00022741"/>
    </source>
</evidence>
<dbReference type="GO" id="GO:0005524">
    <property type="term" value="F:ATP binding"/>
    <property type="evidence" value="ECO:0007669"/>
    <property type="project" value="UniProtKB-KW"/>
</dbReference>
<name>A0A1R1MM78_9BACT</name>
<comment type="caution">
    <text evidence="6">The sequence shown here is derived from an EMBL/GenBank/DDBJ whole genome shotgun (WGS) entry which is preliminary data.</text>
</comment>
<dbReference type="EC" id="6.3.3.2" evidence="5"/>
<dbReference type="InterPro" id="IPR024185">
    <property type="entry name" value="FTHF_cligase-like_sf"/>
</dbReference>
<dbReference type="RefSeq" id="WP_076712667.1">
    <property type="nucleotide sequence ID" value="NZ_MOEN01000008.1"/>
</dbReference>
<evidence type="ECO:0000256" key="5">
    <source>
        <dbReference type="RuleBase" id="RU361279"/>
    </source>
</evidence>
<keyword evidence="7" id="KW-1185">Reference proteome</keyword>
<dbReference type="GO" id="GO:0035999">
    <property type="term" value="P:tetrahydrofolate interconversion"/>
    <property type="evidence" value="ECO:0007669"/>
    <property type="project" value="TreeGrafter"/>
</dbReference>
<keyword evidence="6" id="KW-0436">Ligase</keyword>
<accession>A0A1R1MM78</accession>
<evidence type="ECO:0000256" key="3">
    <source>
        <dbReference type="ARBA" id="ARBA00022840"/>
    </source>
</evidence>
<comment type="similarity">
    <text evidence="1 5">Belongs to the 5-formyltetrahydrofolate cyclo-ligase family.</text>
</comment>
<gene>
    <name evidence="6" type="ORF">BLW93_03165</name>
</gene>
<dbReference type="GO" id="GO:0030272">
    <property type="term" value="F:5-formyltetrahydrofolate cyclo-ligase activity"/>
    <property type="evidence" value="ECO:0007669"/>
    <property type="project" value="UniProtKB-EC"/>
</dbReference>
<proteinExistence type="inferred from homology"/>
<feature type="binding site" evidence="4">
    <location>
        <begin position="5"/>
        <end position="9"/>
    </location>
    <ligand>
        <name>ATP</name>
        <dbReference type="ChEBI" id="CHEBI:30616"/>
    </ligand>
</feature>
<dbReference type="InterPro" id="IPR002698">
    <property type="entry name" value="FTHF_cligase"/>
</dbReference>
<dbReference type="GO" id="GO:0046872">
    <property type="term" value="F:metal ion binding"/>
    <property type="evidence" value="ECO:0007669"/>
    <property type="project" value="UniProtKB-KW"/>
</dbReference>
<evidence type="ECO:0000313" key="6">
    <source>
        <dbReference type="EMBL" id="OMH40804.1"/>
    </source>
</evidence>
<keyword evidence="2 4" id="KW-0547">Nucleotide-binding</keyword>
<dbReference type="Proteomes" id="UP000187408">
    <property type="component" value="Unassembled WGS sequence"/>
</dbReference>
<feature type="binding site" evidence="4">
    <location>
        <begin position="129"/>
        <end position="137"/>
    </location>
    <ligand>
        <name>ATP</name>
        <dbReference type="ChEBI" id="CHEBI:30616"/>
    </ligand>
</feature>
<comment type="catalytic activity">
    <reaction evidence="5">
        <text>(6S)-5-formyl-5,6,7,8-tetrahydrofolate + ATP = (6R)-5,10-methenyltetrahydrofolate + ADP + phosphate</text>
        <dbReference type="Rhea" id="RHEA:10488"/>
        <dbReference type="ChEBI" id="CHEBI:30616"/>
        <dbReference type="ChEBI" id="CHEBI:43474"/>
        <dbReference type="ChEBI" id="CHEBI:57455"/>
        <dbReference type="ChEBI" id="CHEBI:57457"/>
        <dbReference type="ChEBI" id="CHEBI:456216"/>
        <dbReference type="EC" id="6.3.3.2"/>
    </reaction>
</comment>
<reference evidence="6 7" key="1">
    <citation type="submission" date="2016-10" db="EMBL/GenBank/DDBJ databases">
        <title>Genome sequence of a sulfur-reducing bacterium Desulfurobacterium indicum K6013.</title>
        <authorList>
            <person name="Cao J."/>
            <person name="Shao Z."/>
            <person name="Alain K."/>
            <person name="Jebbar M."/>
        </authorList>
    </citation>
    <scope>NUCLEOTIDE SEQUENCE [LARGE SCALE GENOMIC DNA]</scope>
    <source>
        <strain evidence="6 7">K6013</strain>
    </source>
</reference>
<keyword evidence="5" id="KW-0460">Magnesium</keyword>
<dbReference type="Pfam" id="PF01812">
    <property type="entry name" value="5-FTHF_cyc-lig"/>
    <property type="match status" value="1"/>
</dbReference>
<dbReference type="InterPro" id="IPR037171">
    <property type="entry name" value="NagB/RpiA_transferase-like"/>
</dbReference>
<dbReference type="AlphaFoldDB" id="A0A1R1MM78"/>
<keyword evidence="5" id="KW-0479">Metal-binding</keyword>
<dbReference type="OrthoDB" id="9801938at2"/>
<evidence type="ECO:0000256" key="4">
    <source>
        <dbReference type="PIRSR" id="PIRSR006806-1"/>
    </source>
</evidence>
<dbReference type="NCBIfam" id="TIGR02727">
    <property type="entry name" value="MTHFS_bact"/>
    <property type="match status" value="1"/>
</dbReference>